<dbReference type="EMBL" id="LXQA010371039">
    <property type="protein sequence ID" value="MCI47331.1"/>
    <property type="molecule type" value="Genomic_DNA"/>
</dbReference>
<evidence type="ECO:0000313" key="2">
    <source>
        <dbReference type="EMBL" id="MCI47331.1"/>
    </source>
</evidence>
<dbReference type="AlphaFoldDB" id="A0A392SEK7"/>
<sequence length="65" mass="7533">YGRQGITVENRSGLRRSSSKNEVEAQNHKKYERRPLESNVGTVAVDATGECGEFWEWKTQYQSKR</sequence>
<name>A0A392SEK7_9FABA</name>
<feature type="region of interest" description="Disordered" evidence="1">
    <location>
        <begin position="1"/>
        <end position="32"/>
    </location>
</feature>
<evidence type="ECO:0000313" key="3">
    <source>
        <dbReference type="Proteomes" id="UP000265520"/>
    </source>
</evidence>
<proteinExistence type="predicted"/>
<feature type="non-terminal residue" evidence="2">
    <location>
        <position position="1"/>
    </location>
</feature>
<evidence type="ECO:0000256" key="1">
    <source>
        <dbReference type="SAM" id="MobiDB-lite"/>
    </source>
</evidence>
<organism evidence="2 3">
    <name type="scientific">Trifolium medium</name>
    <dbReference type="NCBI Taxonomy" id="97028"/>
    <lineage>
        <taxon>Eukaryota</taxon>
        <taxon>Viridiplantae</taxon>
        <taxon>Streptophyta</taxon>
        <taxon>Embryophyta</taxon>
        <taxon>Tracheophyta</taxon>
        <taxon>Spermatophyta</taxon>
        <taxon>Magnoliopsida</taxon>
        <taxon>eudicotyledons</taxon>
        <taxon>Gunneridae</taxon>
        <taxon>Pentapetalae</taxon>
        <taxon>rosids</taxon>
        <taxon>fabids</taxon>
        <taxon>Fabales</taxon>
        <taxon>Fabaceae</taxon>
        <taxon>Papilionoideae</taxon>
        <taxon>50 kb inversion clade</taxon>
        <taxon>NPAAA clade</taxon>
        <taxon>Hologalegina</taxon>
        <taxon>IRL clade</taxon>
        <taxon>Trifolieae</taxon>
        <taxon>Trifolium</taxon>
    </lineage>
</organism>
<comment type="caution">
    <text evidence="2">The sequence shown here is derived from an EMBL/GenBank/DDBJ whole genome shotgun (WGS) entry which is preliminary data.</text>
</comment>
<accession>A0A392SEK7</accession>
<keyword evidence="3" id="KW-1185">Reference proteome</keyword>
<feature type="compositionally biased region" description="Basic and acidic residues" evidence="1">
    <location>
        <begin position="19"/>
        <end position="32"/>
    </location>
</feature>
<dbReference type="Proteomes" id="UP000265520">
    <property type="component" value="Unassembled WGS sequence"/>
</dbReference>
<protein>
    <submittedName>
        <fullName evidence="2">Uncharacterized protein</fullName>
    </submittedName>
</protein>
<reference evidence="2 3" key="1">
    <citation type="journal article" date="2018" name="Front. Plant Sci.">
        <title>Red Clover (Trifolium pratense) and Zigzag Clover (T. medium) - A Picture of Genomic Similarities and Differences.</title>
        <authorList>
            <person name="Dluhosova J."/>
            <person name="Istvanek J."/>
            <person name="Nedelnik J."/>
            <person name="Repkova J."/>
        </authorList>
    </citation>
    <scope>NUCLEOTIDE SEQUENCE [LARGE SCALE GENOMIC DNA]</scope>
    <source>
        <strain evidence="3">cv. 10/8</strain>
        <tissue evidence="2">Leaf</tissue>
    </source>
</reference>